<gene>
    <name evidence="1" type="ORF">PACLA_8A029526</name>
</gene>
<evidence type="ECO:0000313" key="2">
    <source>
        <dbReference type="Proteomes" id="UP001152795"/>
    </source>
</evidence>
<dbReference type="Proteomes" id="UP001152795">
    <property type="component" value="Unassembled WGS sequence"/>
</dbReference>
<protein>
    <submittedName>
        <fullName evidence="1">Uncharacterized protein</fullName>
    </submittedName>
</protein>
<sequence length="180" mass="20813">MSALGQINRVKHDFNKELLITIINSLVFSKLFYCSSVWSTTSEGNIKKLQSVQNFAARIIGGLRKYDHVTPILKELQWIPVKKHLFYRDAVLAFKCMNGLAPNYLSSLFTTREAVSRRTTRQSDQLNLPLFTSVKGQKSFKYRIAKLWNELPPVIKLCGSISVFKLNLKKKLLRQFRMDQ</sequence>
<organism evidence="1 2">
    <name type="scientific">Paramuricea clavata</name>
    <name type="common">Red gorgonian</name>
    <name type="synonym">Violescent sea-whip</name>
    <dbReference type="NCBI Taxonomy" id="317549"/>
    <lineage>
        <taxon>Eukaryota</taxon>
        <taxon>Metazoa</taxon>
        <taxon>Cnidaria</taxon>
        <taxon>Anthozoa</taxon>
        <taxon>Octocorallia</taxon>
        <taxon>Malacalcyonacea</taxon>
        <taxon>Plexauridae</taxon>
        <taxon>Paramuricea</taxon>
    </lineage>
</organism>
<name>A0A7D9JH71_PARCT</name>
<keyword evidence="2" id="KW-1185">Reference proteome</keyword>
<accession>A0A7D9JH71</accession>
<dbReference type="EMBL" id="CACRXK020016410">
    <property type="protein sequence ID" value="CAB4029790.1"/>
    <property type="molecule type" value="Genomic_DNA"/>
</dbReference>
<reference evidence="1" key="1">
    <citation type="submission" date="2020-04" db="EMBL/GenBank/DDBJ databases">
        <authorList>
            <person name="Alioto T."/>
            <person name="Alioto T."/>
            <person name="Gomez Garrido J."/>
        </authorList>
    </citation>
    <scope>NUCLEOTIDE SEQUENCE</scope>
    <source>
        <strain evidence="1">A484AB</strain>
    </source>
</reference>
<proteinExistence type="predicted"/>
<comment type="caution">
    <text evidence="1">The sequence shown here is derived from an EMBL/GenBank/DDBJ whole genome shotgun (WGS) entry which is preliminary data.</text>
</comment>
<dbReference type="OrthoDB" id="5971222at2759"/>
<evidence type="ECO:0000313" key="1">
    <source>
        <dbReference type="EMBL" id="CAB4029790.1"/>
    </source>
</evidence>
<dbReference type="AlphaFoldDB" id="A0A7D9JH71"/>